<sequence>MMKVGTNICNIQYDQPTLVRTIMDTDIVSPNGSNFYLNSHAAIQSTSRSILYQILYDLIGFTSDDIQQLT</sequence>
<dbReference type="PANTHER" id="PTHR22891">
    <property type="entry name" value="EUKARYOTIC TRANSLATION INITIATION FACTOR 2C"/>
    <property type="match status" value="1"/>
</dbReference>
<dbReference type="Gene3D" id="3.30.420.10">
    <property type="entry name" value="Ribonuclease H-like superfamily/Ribonuclease H"/>
    <property type="match status" value="1"/>
</dbReference>
<feature type="domain" description="Piwi" evidence="1">
    <location>
        <begin position="21"/>
        <end position="70"/>
    </location>
</feature>
<evidence type="ECO:0000313" key="3">
    <source>
        <dbReference type="Proteomes" id="UP000663889"/>
    </source>
</evidence>
<protein>
    <recommendedName>
        <fullName evidence="1">Piwi domain-containing protein</fullName>
    </recommendedName>
</protein>
<dbReference type="GO" id="GO:0003676">
    <property type="term" value="F:nucleic acid binding"/>
    <property type="evidence" value="ECO:0007669"/>
    <property type="project" value="InterPro"/>
</dbReference>
<dbReference type="Proteomes" id="UP000663889">
    <property type="component" value="Unassembled WGS sequence"/>
</dbReference>
<accession>A0A815ANE4</accession>
<dbReference type="SUPFAM" id="SSF53098">
    <property type="entry name" value="Ribonuclease H-like"/>
    <property type="match status" value="1"/>
</dbReference>
<name>A0A815ANE4_9BILA</name>
<dbReference type="InterPro" id="IPR003165">
    <property type="entry name" value="Piwi"/>
</dbReference>
<dbReference type="EMBL" id="CAJNOU010001849">
    <property type="protein sequence ID" value="CAF1259779.1"/>
    <property type="molecule type" value="Genomic_DNA"/>
</dbReference>
<dbReference type="AlphaFoldDB" id="A0A815ANE4"/>
<evidence type="ECO:0000259" key="1">
    <source>
        <dbReference type="Pfam" id="PF02171"/>
    </source>
</evidence>
<proteinExistence type="predicted"/>
<organism evidence="2 3">
    <name type="scientific">Rotaria sordida</name>
    <dbReference type="NCBI Taxonomy" id="392033"/>
    <lineage>
        <taxon>Eukaryota</taxon>
        <taxon>Metazoa</taxon>
        <taxon>Spiralia</taxon>
        <taxon>Gnathifera</taxon>
        <taxon>Rotifera</taxon>
        <taxon>Eurotatoria</taxon>
        <taxon>Bdelloidea</taxon>
        <taxon>Philodinida</taxon>
        <taxon>Philodinidae</taxon>
        <taxon>Rotaria</taxon>
    </lineage>
</organism>
<dbReference type="InterPro" id="IPR036397">
    <property type="entry name" value="RNaseH_sf"/>
</dbReference>
<dbReference type="InterPro" id="IPR012337">
    <property type="entry name" value="RNaseH-like_sf"/>
</dbReference>
<evidence type="ECO:0000313" key="2">
    <source>
        <dbReference type="EMBL" id="CAF1259779.1"/>
    </source>
</evidence>
<reference evidence="2" key="1">
    <citation type="submission" date="2021-02" db="EMBL/GenBank/DDBJ databases">
        <authorList>
            <person name="Nowell W R."/>
        </authorList>
    </citation>
    <scope>NUCLEOTIDE SEQUENCE</scope>
</reference>
<dbReference type="Pfam" id="PF02171">
    <property type="entry name" value="Piwi"/>
    <property type="match status" value="1"/>
</dbReference>
<comment type="caution">
    <text evidence="2">The sequence shown here is derived from an EMBL/GenBank/DDBJ whole genome shotgun (WGS) entry which is preliminary data.</text>
</comment>
<gene>
    <name evidence="2" type="ORF">SEV965_LOCUS24179</name>
</gene>